<dbReference type="GO" id="GO:0032543">
    <property type="term" value="P:mitochondrial translation"/>
    <property type="evidence" value="ECO:0007669"/>
    <property type="project" value="TreeGrafter"/>
</dbReference>
<evidence type="ECO:0008006" key="3">
    <source>
        <dbReference type="Google" id="ProtNLM"/>
    </source>
</evidence>
<name>A0A8J2PP66_9HEXA</name>
<proteinExistence type="predicted"/>
<comment type="caution">
    <text evidence="1">The sequence shown here is derived from an EMBL/GenBank/DDBJ whole genome shotgun (WGS) entry which is preliminary data.</text>
</comment>
<reference evidence="1" key="1">
    <citation type="submission" date="2021-06" db="EMBL/GenBank/DDBJ databases">
        <authorList>
            <person name="Hodson N. C."/>
            <person name="Mongue J. A."/>
            <person name="Jaron S. K."/>
        </authorList>
    </citation>
    <scope>NUCLEOTIDE SEQUENCE</scope>
</reference>
<gene>
    <name evidence="1" type="ORF">AFUS01_LOCUS40626</name>
</gene>
<keyword evidence="2" id="KW-1185">Reference proteome</keyword>
<dbReference type="Proteomes" id="UP000708208">
    <property type="component" value="Unassembled WGS sequence"/>
</dbReference>
<dbReference type="PANTHER" id="PTHR13479:SF40">
    <property type="entry name" value="SMALL RIBOSOMAL SUBUNIT PROTEIN BS18M"/>
    <property type="match status" value="1"/>
</dbReference>
<dbReference type="InterPro" id="IPR001648">
    <property type="entry name" value="Ribosomal_bS18"/>
</dbReference>
<protein>
    <recommendedName>
        <fullName evidence="3">Mitochondrial ribosomal protein S18C</fullName>
    </recommendedName>
</protein>
<dbReference type="OrthoDB" id="10066799at2759"/>
<dbReference type="Pfam" id="PF01084">
    <property type="entry name" value="Ribosomal_S18"/>
    <property type="match status" value="1"/>
</dbReference>
<dbReference type="GO" id="GO:0005763">
    <property type="term" value="C:mitochondrial small ribosomal subunit"/>
    <property type="evidence" value="ECO:0007669"/>
    <property type="project" value="TreeGrafter"/>
</dbReference>
<organism evidence="1 2">
    <name type="scientific">Allacma fusca</name>
    <dbReference type="NCBI Taxonomy" id="39272"/>
    <lineage>
        <taxon>Eukaryota</taxon>
        <taxon>Metazoa</taxon>
        <taxon>Ecdysozoa</taxon>
        <taxon>Arthropoda</taxon>
        <taxon>Hexapoda</taxon>
        <taxon>Collembola</taxon>
        <taxon>Symphypleona</taxon>
        <taxon>Sminthuridae</taxon>
        <taxon>Allacma</taxon>
    </lineage>
</organism>
<evidence type="ECO:0000313" key="2">
    <source>
        <dbReference type="Proteomes" id="UP000708208"/>
    </source>
</evidence>
<dbReference type="PANTHER" id="PTHR13479">
    <property type="entry name" value="30S RIBOSOMAL PROTEIN S18"/>
    <property type="match status" value="1"/>
</dbReference>
<dbReference type="EMBL" id="CAJVCH010557887">
    <property type="protein sequence ID" value="CAG7830850.1"/>
    <property type="molecule type" value="Genomic_DNA"/>
</dbReference>
<sequence>MALNARLLRLSPVIRAVNVRFLKTTTTEHPEPVYSEDEKILQKVLEQRSEDVPASLKNPYAKDRKKCILCEHGLNPDYKNVKLLSQFVSPYTGMLYGRHITGLCKEMQDRVERQVGRAIMFGFMASYLKEVEFLKDPKLCDPERPVRPHKY</sequence>
<evidence type="ECO:0000313" key="1">
    <source>
        <dbReference type="EMBL" id="CAG7830850.1"/>
    </source>
</evidence>
<accession>A0A8J2PP66</accession>
<dbReference type="GO" id="GO:0070181">
    <property type="term" value="F:small ribosomal subunit rRNA binding"/>
    <property type="evidence" value="ECO:0007669"/>
    <property type="project" value="TreeGrafter"/>
</dbReference>
<dbReference type="AlphaFoldDB" id="A0A8J2PP66"/>
<dbReference type="GO" id="GO:0003735">
    <property type="term" value="F:structural constituent of ribosome"/>
    <property type="evidence" value="ECO:0007669"/>
    <property type="project" value="InterPro"/>
</dbReference>